<dbReference type="Pfam" id="PF03033">
    <property type="entry name" value="Glyco_transf_28"/>
    <property type="match status" value="1"/>
</dbReference>
<evidence type="ECO:0000256" key="2">
    <source>
        <dbReference type="ARBA" id="ARBA00022618"/>
    </source>
</evidence>
<keyword evidence="3 10" id="KW-0328">Glycosyltransferase</keyword>
<evidence type="ECO:0000256" key="10">
    <source>
        <dbReference type="HAMAP-Rule" id="MF_00033"/>
    </source>
</evidence>
<dbReference type="GO" id="GO:0005886">
    <property type="term" value="C:plasma membrane"/>
    <property type="evidence" value="ECO:0007669"/>
    <property type="project" value="UniProtKB-SubCell"/>
</dbReference>
<dbReference type="SUPFAM" id="SSF53756">
    <property type="entry name" value="UDP-Glycosyltransferase/glycogen phosphorylase"/>
    <property type="match status" value="1"/>
</dbReference>
<keyword evidence="11" id="KW-1133">Transmembrane helix</keyword>
<comment type="caution">
    <text evidence="14">The sequence shown here is derived from an EMBL/GenBank/DDBJ whole genome shotgun (WGS) entry which is preliminary data.</text>
</comment>
<dbReference type="UniPathway" id="UPA00219"/>
<evidence type="ECO:0000256" key="6">
    <source>
        <dbReference type="ARBA" id="ARBA00022984"/>
    </source>
</evidence>
<feature type="binding site" evidence="10">
    <location>
        <position position="142"/>
    </location>
    <ligand>
        <name>UDP-N-acetyl-alpha-D-glucosamine</name>
        <dbReference type="ChEBI" id="CHEBI:57705"/>
    </ligand>
</feature>
<keyword evidence="4 10" id="KW-0808">Transferase</keyword>
<evidence type="ECO:0000256" key="8">
    <source>
        <dbReference type="ARBA" id="ARBA00023306"/>
    </source>
</evidence>
<feature type="binding site" evidence="10">
    <location>
        <position position="303"/>
    </location>
    <ligand>
        <name>UDP-N-acetyl-alpha-D-glucosamine</name>
        <dbReference type="ChEBI" id="CHEBI:57705"/>
    </ligand>
</feature>
<evidence type="ECO:0000256" key="1">
    <source>
        <dbReference type="ARBA" id="ARBA00022475"/>
    </source>
</evidence>
<dbReference type="InterPro" id="IPR006009">
    <property type="entry name" value="GlcNAc_MurG"/>
</dbReference>
<feature type="binding site" evidence="10">
    <location>
        <begin position="28"/>
        <end position="30"/>
    </location>
    <ligand>
        <name>UDP-N-acetyl-alpha-D-glucosamine</name>
        <dbReference type="ChEBI" id="CHEBI:57705"/>
    </ligand>
</feature>
<dbReference type="CDD" id="cd03785">
    <property type="entry name" value="GT28_MurG"/>
    <property type="match status" value="1"/>
</dbReference>
<comment type="similarity">
    <text evidence="10">Belongs to the glycosyltransferase 28 family. MurG subfamily.</text>
</comment>
<dbReference type="AlphaFoldDB" id="A0A7C4MLT1"/>
<feature type="binding site" evidence="10">
    <location>
        <position position="181"/>
    </location>
    <ligand>
        <name>UDP-N-acetyl-alpha-D-glucosamine</name>
        <dbReference type="ChEBI" id="CHEBI:57705"/>
    </ligand>
</feature>
<gene>
    <name evidence="10 14" type="primary">murG</name>
    <name evidence="14" type="ORF">ENS29_05945</name>
</gene>
<keyword evidence="1 10" id="KW-1003">Cell membrane</keyword>
<keyword evidence="6 10" id="KW-0573">Peptidoglycan synthesis</keyword>
<comment type="pathway">
    <text evidence="10">Cell wall biogenesis; peptidoglycan biosynthesis.</text>
</comment>
<dbReference type="Pfam" id="PF04101">
    <property type="entry name" value="Glyco_tran_28_C"/>
    <property type="match status" value="1"/>
</dbReference>
<dbReference type="Gene3D" id="3.40.50.2000">
    <property type="entry name" value="Glycogen Phosphorylase B"/>
    <property type="match status" value="2"/>
</dbReference>
<keyword evidence="5 10" id="KW-0133">Cell shape</keyword>
<dbReference type="EC" id="2.4.1.227" evidence="10"/>
<dbReference type="GO" id="GO:0009252">
    <property type="term" value="P:peptidoglycan biosynthetic process"/>
    <property type="evidence" value="ECO:0007669"/>
    <property type="project" value="UniProtKB-UniRule"/>
</dbReference>
<evidence type="ECO:0000313" key="14">
    <source>
        <dbReference type="EMBL" id="HGU32380.1"/>
    </source>
</evidence>
<feature type="domain" description="Glycosyltransferase family 28 N-terminal" evidence="12">
    <location>
        <begin position="21"/>
        <end position="160"/>
    </location>
</feature>
<evidence type="ECO:0000256" key="4">
    <source>
        <dbReference type="ARBA" id="ARBA00022679"/>
    </source>
</evidence>
<comment type="subcellular location">
    <subcellularLocation>
        <location evidence="10">Cell membrane</location>
        <topology evidence="10">Peripheral membrane protein</topology>
        <orientation evidence="10">Cytoplasmic side</orientation>
    </subcellularLocation>
</comment>
<feature type="transmembrane region" description="Helical" evidence="11">
    <location>
        <begin position="113"/>
        <end position="132"/>
    </location>
</feature>
<dbReference type="InterPro" id="IPR007235">
    <property type="entry name" value="Glyco_trans_28_C"/>
</dbReference>
<organism evidence="14">
    <name type="scientific">Desulfatirhabdium butyrativorans</name>
    <dbReference type="NCBI Taxonomy" id="340467"/>
    <lineage>
        <taxon>Bacteria</taxon>
        <taxon>Pseudomonadati</taxon>
        <taxon>Thermodesulfobacteriota</taxon>
        <taxon>Desulfobacteria</taxon>
        <taxon>Desulfobacterales</taxon>
        <taxon>Desulfatirhabdiaceae</taxon>
        <taxon>Desulfatirhabdium</taxon>
    </lineage>
</organism>
<evidence type="ECO:0000256" key="7">
    <source>
        <dbReference type="ARBA" id="ARBA00023136"/>
    </source>
</evidence>
<dbReference type="GO" id="GO:0005975">
    <property type="term" value="P:carbohydrate metabolic process"/>
    <property type="evidence" value="ECO:0007669"/>
    <property type="project" value="InterPro"/>
</dbReference>
<dbReference type="PANTHER" id="PTHR21015">
    <property type="entry name" value="UDP-N-ACETYLGLUCOSAMINE--N-ACETYLMURAMYL-(PENTAPEPTIDE) PYROPHOSPHORYL-UNDECAPRENOL N-ACETYLGLUCOSAMINE TRANSFERASE 1"/>
    <property type="match status" value="1"/>
</dbReference>
<protein>
    <recommendedName>
        <fullName evidence="10">UDP-N-acetylglucosamine--N-acetylmuramyl-(pentapeptide) pyrophosphoryl-undecaprenol N-acetylglucosamine transferase</fullName>
        <ecNumber evidence="10">2.4.1.227</ecNumber>
    </recommendedName>
    <alternativeName>
        <fullName evidence="10">Undecaprenyl-PP-MurNAc-pentapeptide-UDPGlcNAc GlcNAc transferase</fullName>
    </alternativeName>
</protein>
<dbReference type="GO" id="GO:0050511">
    <property type="term" value="F:undecaprenyldiphospho-muramoylpentapeptide beta-N-acetylglucosaminyltransferase activity"/>
    <property type="evidence" value="ECO:0007669"/>
    <property type="project" value="UniProtKB-UniRule"/>
</dbReference>
<evidence type="ECO:0000259" key="13">
    <source>
        <dbReference type="Pfam" id="PF04101"/>
    </source>
</evidence>
<comment type="catalytic activity">
    <reaction evidence="10">
        <text>di-trans,octa-cis-undecaprenyl diphospho-N-acetyl-alpha-D-muramoyl-L-alanyl-D-glutamyl-meso-2,6-diaminopimeloyl-D-alanyl-D-alanine + UDP-N-acetyl-alpha-D-glucosamine = di-trans,octa-cis-undecaprenyl diphospho-[N-acetyl-alpha-D-glucosaminyl-(1-&gt;4)]-N-acetyl-alpha-D-muramoyl-L-alanyl-D-glutamyl-meso-2,6-diaminopimeloyl-D-alanyl-D-alanine + UDP + H(+)</text>
        <dbReference type="Rhea" id="RHEA:31227"/>
        <dbReference type="ChEBI" id="CHEBI:15378"/>
        <dbReference type="ChEBI" id="CHEBI:57705"/>
        <dbReference type="ChEBI" id="CHEBI:58223"/>
        <dbReference type="ChEBI" id="CHEBI:61387"/>
        <dbReference type="ChEBI" id="CHEBI:61388"/>
        <dbReference type="EC" id="2.4.1.227"/>
    </reaction>
</comment>
<dbReference type="NCBIfam" id="TIGR01133">
    <property type="entry name" value="murG"/>
    <property type="match status" value="1"/>
</dbReference>
<comment type="caution">
    <text evidence="10">Lacks conserved residue(s) required for the propagation of feature annotation.</text>
</comment>
<dbReference type="PANTHER" id="PTHR21015:SF22">
    <property type="entry name" value="GLYCOSYLTRANSFERASE"/>
    <property type="match status" value="1"/>
</dbReference>
<dbReference type="GO" id="GO:0051301">
    <property type="term" value="P:cell division"/>
    <property type="evidence" value="ECO:0007669"/>
    <property type="project" value="UniProtKB-KW"/>
</dbReference>
<dbReference type="HAMAP" id="MF_00033">
    <property type="entry name" value="MurG"/>
    <property type="match status" value="1"/>
</dbReference>
<feature type="binding site" evidence="10">
    <location>
        <position position="258"/>
    </location>
    <ligand>
        <name>UDP-N-acetyl-alpha-D-glucosamine</name>
        <dbReference type="ChEBI" id="CHEBI:57705"/>
    </ligand>
</feature>
<evidence type="ECO:0000256" key="3">
    <source>
        <dbReference type="ARBA" id="ARBA00022676"/>
    </source>
</evidence>
<evidence type="ECO:0000256" key="5">
    <source>
        <dbReference type="ARBA" id="ARBA00022960"/>
    </source>
</evidence>
<keyword evidence="9 10" id="KW-0961">Cell wall biogenesis/degradation</keyword>
<feature type="domain" description="Glycosyl transferase family 28 C-terminal" evidence="13">
    <location>
        <begin position="199"/>
        <end position="362"/>
    </location>
</feature>
<feature type="binding site" evidence="10">
    <location>
        <position position="206"/>
    </location>
    <ligand>
        <name>UDP-N-acetyl-alpha-D-glucosamine</name>
        <dbReference type="ChEBI" id="CHEBI:57705"/>
    </ligand>
</feature>
<keyword evidence="11" id="KW-0812">Transmembrane</keyword>
<sequence>MAPKAFDETITEEASEGGWRIVVAGGGTGGHLFPGIAIAEAFRKRFPKTVCRFVSVGTRIEREALAHAGFALETIRSRGLKGKGIWRQIKGLMELPFGLGQSIRILKRLSPHVVIGVGGYAAGPVCLAAWMLRIPLALQEQNSELGLTNKLLLPLADRLYLSFPSPLQNHPRARLTGNPVRSGFLQTPRRLPQNGAPFTVLVCGGSQGAKAINTAVMEAMDIIGDRIRLIHQTGNLDEERVKAHYSDRRLSVEVSAFIRDMATAYAESDLVVCRAGASTIAEITVSGKPAILIPFPHAAGDHQRKNALALVEAGAAECILESDLTGAVLAERIRYSMSHPDALAAMAEASRKLGRPDAADRIVQDIVELRKSVV</sequence>
<proteinExistence type="inferred from homology"/>
<dbReference type="InterPro" id="IPR004276">
    <property type="entry name" value="GlycoTrans_28_N"/>
</dbReference>
<evidence type="ECO:0000259" key="12">
    <source>
        <dbReference type="Pfam" id="PF03033"/>
    </source>
</evidence>
<accession>A0A7C4MLT1</accession>
<dbReference type="GO" id="GO:0008360">
    <property type="term" value="P:regulation of cell shape"/>
    <property type="evidence" value="ECO:0007669"/>
    <property type="project" value="UniProtKB-KW"/>
</dbReference>
<keyword evidence="8 10" id="KW-0131">Cell cycle</keyword>
<name>A0A7C4MLT1_9BACT</name>
<dbReference type="GO" id="GO:0071555">
    <property type="term" value="P:cell wall organization"/>
    <property type="evidence" value="ECO:0007669"/>
    <property type="project" value="UniProtKB-KW"/>
</dbReference>
<keyword evidence="2 10" id="KW-0132">Cell division</keyword>
<dbReference type="EMBL" id="DSUH01000133">
    <property type="protein sequence ID" value="HGU32380.1"/>
    <property type="molecule type" value="Genomic_DNA"/>
</dbReference>
<reference evidence="14" key="1">
    <citation type="journal article" date="2020" name="mSystems">
        <title>Genome- and Community-Level Interaction Insights into Carbon Utilization and Element Cycling Functions of Hydrothermarchaeota in Hydrothermal Sediment.</title>
        <authorList>
            <person name="Zhou Z."/>
            <person name="Liu Y."/>
            <person name="Xu W."/>
            <person name="Pan J."/>
            <person name="Luo Z.H."/>
            <person name="Li M."/>
        </authorList>
    </citation>
    <scope>NUCLEOTIDE SEQUENCE [LARGE SCALE GENOMIC DNA]</scope>
    <source>
        <strain evidence="14">SpSt-477</strain>
    </source>
</reference>
<comment type="function">
    <text evidence="10">Cell wall formation. Catalyzes the transfer of a GlcNAc subunit on undecaprenyl-pyrophosphoryl-MurNAc-pentapeptide (lipid intermediate I) to form undecaprenyl-pyrophosphoryl-MurNAc-(pentapeptide)GlcNAc (lipid intermediate II).</text>
</comment>
<evidence type="ECO:0000256" key="9">
    <source>
        <dbReference type="ARBA" id="ARBA00023316"/>
    </source>
</evidence>
<evidence type="ECO:0000256" key="11">
    <source>
        <dbReference type="SAM" id="Phobius"/>
    </source>
</evidence>
<keyword evidence="7 10" id="KW-0472">Membrane</keyword>